<dbReference type="PANTHER" id="PTHR47829:SF1">
    <property type="entry name" value="HAD FAMILY PHOSPHATASE"/>
    <property type="match status" value="1"/>
</dbReference>
<evidence type="ECO:0000313" key="2">
    <source>
        <dbReference type="EMBL" id="MFC2948035.1"/>
    </source>
</evidence>
<sequence length="346" mass="40154">MKREKTVHAIDWANVEKYLRAHIEGLPDREMRVQKFTEGFSNLTYMIQIGDWKAVLRRPPFGYIPPKAHDMQREYRILEKIHPVYPYAPKPYIYSEDDEIMDKHFYLMEKKDGVVVDREIPEEFGNYPDVGKQMSEAIIAALSQLQNIDVKEAGLESLGKPDGYVERQVVGWKKRLDRAKTSGLRNVEDLEKWLADNIPENNKVSVIHNDFKLNNMMFDRDDPGKIIGVFDWEMATIGDPLTDLGSTLAYWSGEGDPYTGISSITSMPGFYSRREFLERYTKVSGMDVSNMDFYLTFGFYKLAGIMQQLYHRWEIGEVKDDRFSTLQQGVNNLIEMAEEAKDNKLL</sequence>
<dbReference type="InterPro" id="IPR011009">
    <property type="entry name" value="Kinase-like_dom_sf"/>
</dbReference>
<organism evidence="2 3">
    <name type="scientific">Virgibacillus sediminis</name>
    <dbReference type="NCBI Taxonomy" id="202260"/>
    <lineage>
        <taxon>Bacteria</taxon>
        <taxon>Bacillati</taxon>
        <taxon>Bacillota</taxon>
        <taxon>Bacilli</taxon>
        <taxon>Bacillales</taxon>
        <taxon>Bacillaceae</taxon>
        <taxon>Virgibacillus</taxon>
    </lineage>
</organism>
<accession>A0ABV7A5H9</accession>
<protein>
    <submittedName>
        <fullName evidence="2">Phosphotransferase family protein</fullName>
    </submittedName>
</protein>
<dbReference type="Proteomes" id="UP001595387">
    <property type="component" value="Unassembled WGS sequence"/>
</dbReference>
<name>A0ABV7A5H9_9BACI</name>
<dbReference type="PANTHER" id="PTHR47829">
    <property type="entry name" value="HYDROLASE, PUTATIVE (AFU_ORTHOLOGUE AFUA_1G12880)-RELATED"/>
    <property type="match status" value="1"/>
</dbReference>
<dbReference type="InterPro" id="IPR041726">
    <property type="entry name" value="ACAD10_11_N"/>
</dbReference>
<dbReference type="InterPro" id="IPR002575">
    <property type="entry name" value="Aminoglycoside_PTrfase"/>
</dbReference>
<dbReference type="CDD" id="cd05154">
    <property type="entry name" value="ACAD10_11_N-like"/>
    <property type="match status" value="1"/>
</dbReference>
<evidence type="ECO:0000259" key="1">
    <source>
        <dbReference type="Pfam" id="PF01636"/>
    </source>
</evidence>
<reference evidence="3" key="1">
    <citation type="journal article" date="2019" name="Int. J. Syst. Evol. Microbiol.">
        <title>The Global Catalogue of Microorganisms (GCM) 10K type strain sequencing project: providing services to taxonomists for standard genome sequencing and annotation.</title>
        <authorList>
            <consortium name="The Broad Institute Genomics Platform"/>
            <consortium name="The Broad Institute Genome Sequencing Center for Infectious Disease"/>
            <person name="Wu L."/>
            <person name="Ma J."/>
        </authorList>
    </citation>
    <scope>NUCLEOTIDE SEQUENCE [LARGE SCALE GENOMIC DNA]</scope>
    <source>
        <strain evidence="3">KCTC 13193</strain>
    </source>
</reference>
<dbReference type="Gene3D" id="3.90.1200.10">
    <property type="match status" value="1"/>
</dbReference>
<dbReference type="EMBL" id="JBHRRZ010000012">
    <property type="protein sequence ID" value="MFC2948035.1"/>
    <property type="molecule type" value="Genomic_DNA"/>
</dbReference>
<feature type="domain" description="Aminoglycoside phosphotransferase" evidence="1">
    <location>
        <begin position="33"/>
        <end position="257"/>
    </location>
</feature>
<proteinExistence type="predicted"/>
<dbReference type="SUPFAM" id="SSF56112">
    <property type="entry name" value="Protein kinase-like (PK-like)"/>
    <property type="match status" value="1"/>
</dbReference>
<gene>
    <name evidence="2" type="ORF">ACFODW_06725</name>
</gene>
<keyword evidence="3" id="KW-1185">Reference proteome</keyword>
<evidence type="ECO:0000313" key="3">
    <source>
        <dbReference type="Proteomes" id="UP001595387"/>
    </source>
</evidence>
<dbReference type="InterPro" id="IPR052898">
    <property type="entry name" value="ACAD10-like"/>
</dbReference>
<dbReference type="RefSeq" id="WP_390304660.1">
    <property type="nucleotide sequence ID" value="NZ_JBHRRZ010000012.1"/>
</dbReference>
<dbReference type="Gene3D" id="3.30.200.20">
    <property type="entry name" value="Phosphorylase Kinase, domain 1"/>
    <property type="match status" value="1"/>
</dbReference>
<dbReference type="Pfam" id="PF01636">
    <property type="entry name" value="APH"/>
    <property type="match status" value="1"/>
</dbReference>
<comment type="caution">
    <text evidence="2">The sequence shown here is derived from an EMBL/GenBank/DDBJ whole genome shotgun (WGS) entry which is preliminary data.</text>
</comment>